<name>A0A7Z7LI60_9BACT</name>
<dbReference type="CDD" id="cd00578">
    <property type="entry name" value="L-fuc_L-ara-isomerases"/>
    <property type="match status" value="1"/>
</dbReference>
<dbReference type="InterPro" id="IPR009015">
    <property type="entry name" value="Fucose_isomerase_N/cen_sf"/>
</dbReference>
<keyword evidence="2" id="KW-0119">Carbohydrate metabolism</keyword>
<protein>
    <recommendedName>
        <fullName evidence="5">Fucose isomerase</fullName>
    </recommendedName>
</protein>
<dbReference type="GO" id="GO:0005737">
    <property type="term" value="C:cytoplasm"/>
    <property type="evidence" value="ECO:0007669"/>
    <property type="project" value="InterPro"/>
</dbReference>
<dbReference type="EMBL" id="LS974202">
    <property type="protein sequence ID" value="SSC14154.1"/>
    <property type="molecule type" value="Genomic_DNA"/>
</dbReference>
<dbReference type="PANTHER" id="PTHR36120">
    <property type="entry name" value="FUCOSE ISOMERASE"/>
    <property type="match status" value="1"/>
</dbReference>
<evidence type="ECO:0000256" key="2">
    <source>
        <dbReference type="ARBA" id="ARBA00023277"/>
    </source>
</evidence>
<dbReference type="AlphaFoldDB" id="A0A7Z7LI60"/>
<dbReference type="PANTHER" id="PTHR36120:SF1">
    <property type="entry name" value="L-FUCOSE ISOMERASE C-TERMINAL DOMAIN-CONTAINING PROTEIN"/>
    <property type="match status" value="1"/>
</dbReference>
<dbReference type="GO" id="GO:0016861">
    <property type="term" value="F:intramolecular oxidoreductase activity, interconverting aldoses and ketoses"/>
    <property type="evidence" value="ECO:0007669"/>
    <property type="project" value="InterPro"/>
</dbReference>
<gene>
    <name evidence="3" type="ORF">MESINF_2714</name>
</gene>
<keyword evidence="1" id="KW-0413">Isomerase</keyword>
<evidence type="ECO:0008006" key="5">
    <source>
        <dbReference type="Google" id="ProtNLM"/>
    </source>
</evidence>
<reference evidence="3 4" key="1">
    <citation type="submission" date="2017-01" db="EMBL/GenBank/DDBJ databases">
        <authorList>
            <person name="Erauso G."/>
        </authorList>
    </citation>
    <scope>NUCLEOTIDE SEQUENCE [LARGE SCALE GENOMIC DNA]</scope>
    <source>
        <strain evidence="3">MESINF1</strain>
    </source>
</reference>
<keyword evidence="4" id="KW-1185">Reference proteome</keyword>
<accession>A0A7Z7LI60</accession>
<dbReference type="Proteomes" id="UP000250796">
    <property type="component" value="Chromosome MESINF"/>
</dbReference>
<evidence type="ECO:0000313" key="4">
    <source>
        <dbReference type="Proteomes" id="UP000250796"/>
    </source>
</evidence>
<proteinExistence type="predicted"/>
<sequence length="474" mass="53866">MYQKLKLGFAPTRRNVFSKKDAHEQRILIEKKLKAWNVDYVGLDWLNEEGLIYDPKDSPAVAEHFKKAKVDAIFAPHVNFGTEEAVAKLSRELDVPLLLWGPRDDAPLPDGSRTRDTQCGLFATGKLLRRFGVPFTYIVNSSVDDPLFERGFKNFLAAASVVRAFRNMKIGVISNRPRDFWTVINNEGELLEKFGIELIPTTLIDIVEEAKKFLDSKELDQELAELRDRVDYSSAGEESFKKVLTLKIVMERWAVEERLSGIAIQCWNALQKVYGVMPCFAHSLLSDNKIPVACETDVHGAISMELAQAATMYRKPSFLADLTIRHPTDDNAELLWHCGPFPLSLAKEKPYIGKHFILDSHSPGVSEWEIKGGKLSVLRFDGDFSNYKLFVSHAESTDGPFNKGTYVWAKFRNWPKLEEKLVCGPYIHHVASVHDRIMPVIYEAVKYMKGVELDPGEPGIDEVQSWLRHEIDEI</sequence>
<dbReference type="KEGG" id="minf:MESINF_2714"/>
<evidence type="ECO:0000256" key="1">
    <source>
        <dbReference type="ARBA" id="ARBA00023235"/>
    </source>
</evidence>
<organism evidence="3 4">
    <name type="scientific">Mesotoga infera</name>
    <dbReference type="NCBI Taxonomy" id="1236046"/>
    <lineage>
        <taxon>Bacteria</taxon>
        <taxon>Thermotogati</taxon>
        <taxon>Thermotogota</taxon>
        <taxon>Thermotogae</taxon>
        <taxon>Kosmotogales</taxon>
        <taxon>Kosmotogaceae</taxon>
        <taxon>Mesotoga</taxon>
    </lineage>
</organism>
<evidence type="ECO:0000313" key="3">
    <source>
        <dbReference type="EMBL" id="SSC14154.1"/>
    </source>
</evidence>
<dbReference type="GO" id="GO:0005996">
    <property type="term" value="P:monosaccharide metabolic process"/>
    <property type="evidence" value="ECO:0007669"/>
    <property type="project" value="InterPro"/>
</dbReference>
<dbReference type="SUPFAM" id="SSF53743">
    <property type="entry name" value="FucI/AraA N-terminal and middle domains"/>
    <property type="match status" value="1"/>
</dbReference>
<dbReference type="RefSeq" id="WP_169700502.1">
    <property type="nucleotide sequence ID" value="NZ_LS974202.1"/>
</dbReference>